<dbReference type="PANTHER" id="PTHR43115:SF4">
    <property type="entry name" value="DEHYDROGENASE_REDUCTASE SDR FAMILY MEMBER 11"/>
    <property type="match status" value="1"/>
</dbReference>
<evidence type="ECO:0000313" key="5">
    <source>
        <dbReference type="EMBL" id="GAA0594101.1"/>
    </source>
</evidence>
<dbReference type="InterPro" id="IPR020904">
    <property type="entry name" value="Sc_DH/Rdtase_CS"/>
</dbReference>
<keyword evidence="2" id="KW-0560">Oxidoreductase</keyword>
<dbReference type="InterPro" id="IPR057326">
    <property type="entry name" value="KR_dom"/>
</dbReference>
<dbReference type="Pfam" id="PF00106">
    <property type="entry name" value="adh_short"/>
    <property type="match status" value="1"/>
</dbReference>
<dbReference type="PRINTS" id="PR00080">
    <property type="entry name" value="SDRFAMILY"/>
</dbReference>
<dbReference type="CDD" id="cd05233">
    <property type="entry name" value="SDR_c"/>
    <property type="match status" value="1"/>
</dbReference>
<proteinExistence type="inferred from homology"/>
<comment type="caution">
    <text evidence="5">The sequence shown here is derived from an EMBL/GenBank/DDBJ whole genome shotgun (WGS) entry which is preliminary data.</text>
</comment>
<evidence type="ECO:0000256" key="2">
    <source>
        <dbReference type="ARBA" id="ARBA00023002"/>
    </source>
</evidence>
<keyword evidence="6" id="KW-1185">Reference proteome</keyword>
<evidence type="ECO:0000259" key="4">
    <source>
        <dbReference type="SMART" id="SM00822"/>
    </source>
</evidence>
<gene>
    <name evidence="5" type="ORF">GCM10010394_24330</name>
</gene>
<dbReference type="EMBL" id="BAAACA010000014">
    <property type="protein sequence ID" value="GAA0594101.1"/>
    <property type="molecule type" value="Genomic_DNA"/>
</dbReference>
<dbReference type="Gene3D" id="3.40.50.720">
    <property type="entry name" value="NAD(P)-binding Rossmann-like Domain"/>
    <property type="match status" value="1"/>
</dbReference>
<sequence>MTGTGRETAPETRREAASEAVSEAVSEVASEAVSGIDGKVVAVTGASSGIGEATALLLAERGARLVLGARRSGRLADLVARIEEAGGTAVRIRTDVTRREDVHALVALARERFGRLDVLVANAGSGAISPLDDLRVDEWDQMVDVNIKGVLHGIGAALPVFRAQGTGHFVTVASTAAFRVVPAMAVYAGTKVAVRAICEGLRQEAGDGLRVTTVSPGAIGTGFAEASSNPEVRAHITDMRDRIAIAPSAVARAIAYAIEQPADVDVSEIVVRPTAQS</sequence>
<name>A0ABP3QTN8_9ACTN</name>
<evidence type="ECO:0000256" key="3">
    <source>
        <dbReference type="RuleBase" id="RU000363"/>
    </source>
</evidence>
<evidence type="ECO:0000256" key="1">
    <source>
        <dbReference type="ARBA" id="ARBA00006484"/>
    </source>
</evidence>
<accession>A0ABP3QTN8</accession>
<reference evidence="6" key="1">
    <citation type="journal article" date="2019" name="Int. J. Syst. Evol. Microbiol.">
        <title>The Global Catalogue of Microorganisms (GCM) 10K type strain sequencing project: providing services to taxonomists for standard genome sequencing and annotation.</title>
        <authorList>
            <consortium name="The Broad Institute Genomics Platform"/>
            <consortium name="The Broad Institute Genome Sequencing Center for Infectious Disease"/>
            <person name="Wu L."/>
            <person name="Ma J."/>
        </authorList>
    </citation>
    <scope>NUCLEOTIDE SEQUENCE [LARGE SCALE GENOMIC DNA]</scope>
    <source>
        <strain evidence="6">JCM 5067</strain>
    </source>
</reference>
<dbReference type="SUPFAM" id="SSF51735">
    <property type="entry name" value="NAD(P)-binding Rossmann-fold domains"/>
    <property type="match status" value="1"/>
</dbReference>
<comment type="similarity">
    <text evidence="1 3">Belongs to the short-chain dehydrogenases/reductases (SDR) family.</text>
</comment>
<organism evidence="5 6">
    <name type="scientific">Streptomyces crystallinus</name>
    <dbReference type="NCBI Taxonomy" id="68191"/>
    <lineage>
        <taxon>Bacteria</taxon>
        <taxon>Bacillati</taxon>
        <taxon>Actinomycetota</taxon>
        <taxon>Actinomycetes</taxon>
        <taxon>Kitasatosporales</taxon>
        <taxon>Streptomycetaceae</taxon>
        <taxon>Streptomyces</taxon>
    </lineage>
</organism>
<dbReference type="InterPro" id="IPR002347">
    <property type="entry name" value="SDR_fam"/>
</dbReference>
<feature type="domain" description="Ketoreductase" evidence="4">
    <location>
        <begin position="39"/>
        <end position="222"/>
    </location>
</feature>
<dbReference type="PRINTS" id="PR00081">
    <property type="entry name" value="GDHRDH"/>
</dbReference>
<dbReference type="PROSITE" id="PS00061">
    <property type="entry name" value="ADH_SHORT"/>
    <property type="match status" value="1"/>
</dbReference>
<dbReference type="Proteomes" id="UP001500668">
    <property type="component" value="Unassembled WGS sequence"/>
</dbReference>
<dbReference type="PANTHER" id="PTHR43115">
    <property type="entry name" value="DEHYDROGENASE/REDUCTASE SDR FAMILY MEMBER 11"/>
    <property type="match status" value="1"/>
</dbReference>
<dbReference type="SMART" id="SM00822">
    <property type="entry name" value="PKS_KR"/>
    <property type="match status" value="1"/>
</dbReference>
<evidence type="ECO:0000313" key="6">
    <source>
        <dbReference type="Proteomes" id="UP001500668"/>
    </source>
</evidence>
<protein>
    <submittedName>
        <fullName evidence="5">SDR family oxidoreductase</fullName>
    </submittedName>
</protein>
<dbReference type="InterPro" id="IPR036291">
    <property type="entry name" value="NAD(P)-bd_dom_sf"/>
</dbReference>